<organism evidence="1 2">
    <name type="scientific">Thalictrum thalictroides</name>
    <name type="common">Rue-anemone</name>
    <name type="synonym">Anemone thalictroides</name>
    <dbReference type="NCBI Taxonomy" id="46969"/>
    <lineage>
        <taxon>Eukaryota</taxon>
        <taxon>Viridiplantae</taxon>
        <taxon>Streptophyta</taxon>
        <taxon>Embryophyta</taxon>
        <taxon>Tracheophyta</taxon>
        <taxon>Spermatophyta</taxon>
        <taxon>Magnoliopsida</taxon>
        <taxon>Ranunculales</taxon>
        <taxon>Ranunculaceae</taxon>
        <taxon>Thalictroideae</taxon>
        <taxon>Thalictrum</taxon>
    </lineage>
</organism>
<dbReference type="EMBL" id="JABWDY010024223">
    <property type="protein sequence ID" value="KAF5190413.1"/>
    <property type="molecule type" value="Genomic_DNA"/>
</dbReference>
<proteinExistence type="predicted"/>
<accession>A0A7J6VZY7</accession>
<sequence>MMLALISKRFMGSPRRENTFRSHRVKLIGLRLIFTQLIVANKELHWLSIDIDHEALGVAAYQRYRPSVAANQRYRPGVAPNQRYRLGVEANQMYRTGIAANQSYRPPVSYYIFSIHTETGDFKRIKVPPYLANPDLLLRFKGHRECYHILSEVKFNGAWSKTQNVCLKSLLIGEPSTFLESFLSNEACIVPSRDFINSSNSLHLMTILIHHEDGLFLYDLKSQQWRKMAFLRKRGKAV</sequence>
<evidence type="ECO:0000313" key="1">
    <source>
        <dbReference type="EMBL" id="KAF5190413.1"/>
    </source>
</evidence>
<keyword evidence="2" id="KW-1185">Reference proteome</keyword>
<protein>
    <submittedName>
        <fullName evidence="1">Uncharacterized protein</fullName>
    </submittedName>
</protein>
<comment type="caution">
    <text evidence="1">The sequence shown here is derived from an EMBL/GenBank/DDBJ whole genome shotgun (WGS) entry which is preliminary data.</text>
</comment>
<dbReference type="AlphaFoldDB" id="A0A7J6VZY7"/>
<evidence type="ECO:0000313" key="2">
    <source>
        <dbReference type="Proteomes" id="UP000554482"/>
    </source>
</evidence>
<gene>
    <name evidence="1" type="ORF">FRX31_019999</name>
</gene>
<dbReference type="Proteomes" id="UP000554482">
    <property type="component" value="Unassembled WGS sequence"/>
</dbReference>
<name>A0A7J6VZY7_THATH</name>
<reference evidence="1 2" key="1">
    <citation type="submission" date="2020-06" db="EMBL/GenBank/DDBJ databases">
        <title>Transcriptomic and genomic resources for Thalictrum thalictroides and T. hernandezii: Facilitating candidate gene discovery in an emerging model plant lineage.</title>
        <authorList>
            <person name="Arias T."/>
            <person name="Riano-Pachon D.M."/>
            <person name="Di Stilio V.S."/>
        </authorList>
    </citation>
    <scope>NUCLEOTIDE SEQUENCE [LARGE SCALE GENOMIC DNA]</scope>
    <source>
        <strain evidence="2">cv. WT478/WT964</strain>
        <tissue evidence="1">Leaves</tissue>
    </source>
</reference>